<accession>A0ACC2RSD7</accession>
<gene>
    <name evidence="1" type="primary">ACS2_6</name>
    <name evidence="1" type="ORF">DSO57_1029028</name>
</gene>
<proteinExistence type="predicted"/>
<reference evidence="1" key="1">
    <citation type="submission" date="2022-04" db="EMBL/GenBank/DDBJ databases">
        <title>Genome of the entomopathogenic fungus Entomophthora muscae.</title>
        <authorList>
            <person name="Elya C."/>
            <person name="Lovett B.R."/>
            <person name="Lee E."/>
            <person name="Macias A.M."/>
            <person name="Hajek A.E."/>
            <person name="De Bivort B.L."/>
            <person name="Kasson M.T."/>
            <person name="De Fine Licht H.H."/>
            <person name="Stajich J.E."/>
        </authorList>
    </citation>
    <scope>NUCLEOTIDE SEQUENCE</scope>
    <source>
        <strain evidence="1">Berkeley</strain>
    </source>
</reference>
<comment type="caution">
    <text evidence="1">The sequence shown here is derived from an EMBL/GenBank/DDBJ whole genome shotgun (WGS) entry which is preliminary data.</text>
</comment>
<dbReference type="EMBL" id="QTSX02006578">
    <property type="protein sequence ID" value="KAJ9052948.1"/>
    <property type="molecule type" value="Genomic_DNA"/>
</dbReference>
<name>A0ACC2RSD7_9FUNG</name>
<evidence type="ECO:0000313" key="1">
    <source>
        <dbReference type="EMBL" id="KAJ9052948.1"/>
    </source>
</evidence>
<keyword evidence="2" id="KW-1185">Reference proteome</keyword>
<organism evidence="1 2">
    <name type="scientific">Entomophthora muscae</name>
    <dbReference type="NCBI Taxonomy" id="34485"/>
    <lineage>
        <taxon>Eukaryota</taxon>
        <taxon>Fungi</taxon>
        <taxon>Fungi incertae sedis</taxon>
        <taxon>Zoopagomycota</taxon>
        <taxon>Entomophthoromycotina</taxon>
        <taxon>Entomophthoromycetes</taxon>
        <taxon>Entomophthorales</taxon>
        <taxon>Entomophthoraceae</taxon>
        <taxon>Entomophthora</taxon>
    </lineage>
</organism>
<dbReference type="EC" id="6.2.1.1" evidence="1"/>
<protein>
    <submittedName>
        <fullName evidence="1">Acetyl-coenzyme A synthetase 2</fullName>
        <ecNumber evidence="1">6.2.1.1</ecNumber>
    </submittedName>
</protein>
<sequence>MSGSKVIKNLVFVTGNANKLAEVQAILKTSPISITSHKLDLPELQGEVEEVAKEKCRKAAELLNGPVITEDTALCFDALRGLPGVYIKWFLEKLGHDGLNKILLGYESKSASAVCTFAYSEGPGFEPILFQGITKVWSSFLNIISVLTHNQGSIVPPRGPTNFGWDPIFLPEGHSQTYAEMPSELKNTLSHRGKALALLREYFSKA</sequence>
<evidence type="ECO:0000313" key="2">
    <source>
        <dbReference type="Proteomes" id="UP001165960"/>
    </source>
</evidence>
<dbReference type="Proteomes" id="UP001165960">
    <property type="component" value="Unassembled WGS sequence"/>
</dbReference>
<keyword evidence="1" id="KW-0436">Ligase</keyword>